<dbReference type="Proteomes" id="UP000320496">
    <property type="component" value="Chromosome"/>
</dbReference>
<sequence length="847" mass="93890" precursor="true">MGEVFLVLLAIGLVFGLPLAILGTLINIRQQQETGFADLKRDVRGLRQEFTRLQEDVRRPAPEAPAPGPQPTTGPEEAHEEPEDVPEAEEIIEVMGPPQPRREEPEPSRPQQAGRSVQEFLKRTPRQPAAAPPPAPTRVPSRFETAARESLERIWNWIIVGEEHIPKGVSMEYAVASQWLLRIGIVILVVGIGFFLKYSIDHGLISPLARVALSTATGLGMLIGGTQLLGRRYHLMGQGLMGGGIVTLYFSVFAAANFYGLIDQIPAFALMGLVTVLAGGIAVRFNSMLVAILGIVGGYGTPIMLSTGEVNFIGLYGYMLALGIGVLGICYWKSWPLVNYLSFAANWILVVASLRDYTVEYFQEVMPFLVAFFVLFSTMTFLYQIVNRSKSHLLDLLALVINAGVFYAIAFRLIDEAYGREWIASVTLGLTAFYIAHIWYFVMRRLRDRELLICFTGLAAFFLTVTMPLVLSREWITVSWAVQAFVMLWMAGRIGSEFLRHVAYVLYGIVLFRFGIIDLRSQFLQAPPSADLTMQAYITTLIERLMMFGVPVASLGGAYLLLQRQAAQRGDVIGEGNDIGPFVRDAWAIRLAIGAAVGMLFVYLHLEFNRTFGYFYSPLKQPVLTLLWIALCGVVLYEVLLRESRALLAFLAALIGALLVKLLVFDLPVWDVSGRMTYAGEYSYRDALLRLIDFGAIAGFFAGGYALLAGRSHARTVGIVLGCCSLGVLFIWSTLELNTYLTAFVPGLRSGGISILWSIFALGLILRGISGNVRPLRYVGLTMFGIVTWKVFFVDLQQLDQFYRIVAFIVLGILVLCGSFLYLKFRETFAEETPEDDAPAVPEESIT</sequence>
<proteinExistence type="predicted"/>
<keyword evidence="2" id="KW-0472">Membrane</keyword>
<accession>A0A517Z3X3</accession>
<feature type="transmembrane region" description="Helical" evidence="2">
    <location>
        <begin position="716"/>
        <end position="735"/>
    </location>
</feature>
<feature type="transmembrane region" description="Helical" evidence="2">
    <location>
        <begin position="536"/>
        <end position="562"/>
    </location>
</feature>
<dbReference type="AlphaFoldDB" id="A0A517Z3X3"/>
<keyword evidence="4" id="KW-1185">Reference proteome</keyword>
<gene>
    <name evidence="3" type="ORF">Mal4_15030</name>
</gene>
<keyword evidence="2" id="KW-1133">Transmembrane helix</keyword>
<feature type="transmembrane region" description="Helical" evidence="2">
    <location>
        <begin position="393"/>
        <end position="410"/>
    </location>
</feature>
<feature type="compositionally biased region" description="Acidic residues" evidence="1">
    <location>
        <begin position="78"/>
        <end position="92"/>
    </location>
</feature>
<feature type="transmembrane region" description="Helical" evidence="2">
    <location>
        <begin position="475"/>
        <end position="491"/>
    </location>
</feature>
<feature type="transmembrane region" description="Helical" evidence="2">
    <location>
        <begin position="6"/>
        <end position="26"/>
    </location>
</feature>
<feature type="transmembrane region" description="Helical" evidence="2">
    <location>
        <begin position="451"/>
        <end position="469"/>
    </location>
</feature>
<reference evidence="3 4" key="1">
    <citation type="submission" date="2019-02" db="EMBL/GenBank/DDBJ databases">
        <title>Deep-cultivation of Planctomycetes and their phenomic and genomic characterization uncovers novel biology.</title>
        <authorList>
            <person name="Wiegand S."/>
            <person name="Jogler M."/>
            <person name="Boedeker C."/>
            <person name="Pinto D."/>
            <person name="Vollmers J."/>
            <person name="Rivas-Marin E."/>
            <person name="Kohn T."/>
            <person name="Peeters S.H."/>
            <person name="Heuer A."/>
            <person name="Rast P."/>
            <person name="Oberbeckmann S."/>
            <person name="Bunk B."/>
            <person name="Jeske O."/>
            <person name="Meyerdierks A."/>
            <person name="Storesund J.E."/>
            <person name="Kallscheuer N."/>
            <person name="Luecker S."/>
            <person name="Lage O.M."/>
            <person name="Pohl T."/>
            <person name="Merkel B.J."/>
            <person name="Hornburger P."/>
            <person name="Mueller R.-W."/>
            <person name="Bruemmer F."/>
            <person name="Labrenz M."/>
            <person name="Spormann A.M."/>
            <person name="Op den Camp H."/>
            <person name="Overmann J."/>
            <person name="Amann R."/>
            <person name="Jetten M.S.M."/>
            <person name="Mascher T."/>
            <person name="Medema M.H."/>
            <person name="Devos D.P."/>
            <person name="Kaster A.-K."/>
            <person name="Ovreas L."/>
            <person name="Rohde M."/>
            <person name="Galperin M.Y."/>
            <person name="Jogler C."/>
        </authorList>
    </citation>
    <scope>NUCLEOTIDE SEQUENCE [LARGE SCALE GENOMIC DNA]</scope>
    <source>
        <strain evidence="3 4">Mal4</strain>
    </source>
</reference>
<dbReference type="OrthoDB" id="207428at2"/>
<evidence type="ECO:0000313" key="3">
    <source>
        <dbReference type="EMBL" id="QDU37194.1"/>
    </source>
</evidence>
<feature type="transmembrane region" description="Helical" evidence="2">
    <location>
        <begin position="498"/>
        <end position="516"/>
    </location>
</feature>
<dbReference type="EMBL" id="CP036275">
    <property type="protein sequence ID" value="QDU37194.1"/>
    <property type="molecule type" value="Genomic_DNA"/>
</dbReference>
<dbReference type="RefSeq" id="WP_145367965.1">
    <property type="nucleotide sequence ID" value="NZ_CP036275.1"/>
</dbReference>
<keyword evidence="2" id="KW-0812">Transmembrane</keyword>
<name>A0A517Z3X3_9PLAN</name>
<feature type="transmembrane region" description="Helical" evidence="2">
    <location>
        <begin position="778"/>
        <end position="796"/>
    </location>
</feature>
<evidence type="ECO:0000313" key="4">
    <source>
        <dbReference type="Proteomes" id="UP000320496"/>
    </source>
</evidence>
<feature type="region of interest" description="Disordered" evidence="1">
    <location>
        <begin position="52"/>
        <end position="116"/>
    </location>
</feature>
<dbReference type="Pfam" id="PF10101">
    <property type="entry name" value="DUF2339"/>
    <property type="match status" value="1"/>
</dbReference>
<feature type="transmembrane region" description="Helical" evidence="2">
    <location>
        <begin position="366"/>
        <end position="386"/>
    </location>
</feature>
<feature type="transmembrane region" description="Helical" evidence="2">
    <location>
        <begin position="623"/>
        <end position="640"/>
    </location>
</feature>
<feature type="transmembrane region" description="Helical" evidence="2">
    <location>
        <begin position="647"/>
        <end position="667"/>
    </location>
</feature>
<evidence type="ECO:0000256" key="2">
    <source>
        <dbReference type="SAM" id="Phobius"/>
    </source>
</evidence>
<evidence type="ECO:0008006" key="5">
    <source>
        <dbReference type="Google" id="ProtNLM"/>
    </source>
</evidence>
<evidence type="ECO:0000256" key="1">
    <source>
        <dbReference type="SAM" id="MobiDB-lite"/>
    </source>
</evidence>
<feature type="transmembrane region" description="Helical" evidence="2">
    <location>
        <begin position="747"/>
        <end position="766"/>
    </location>
</feature>
<feature type="compositionally biased region" description="Basic and acidic residues" evidence="1">
    <location>
        <begin position="52"/>
        <end position="61"/>
    </location>
</feature>
<dbReference type="KEGG" id="mri:Mal4_15030"/>
<feature type="compositionally biased region" description="Pro residues" evidence="1">
    <location>
        <begin position="62"/>
        <end position="72"/>
    </location>
</feature>
<dbReference type="InterPro" id="IPR014600">
    <property type="entry name" value="UCP035905_mem"/>
</dbReference>
<dbReference type="PIRSF" id="PIRSF035905">
    <property type="entry name" value="UCP035905_mp"/>
    <property type="match status" value="1"/>
</dbReference>
<feature type="transmembrane region" description="Helical" evidence="2">
    <location>
        <begin position="179"/>
        <end position="196"/>
    </location>
</feature>
<feature type="transmembrane region" description="Helical" evidence="2">
    <location>
        <begin position="422"/>
        <end position="442"/>
    </location>
</feature>
<feature type="transmembrane region" description="Helical" evidence="2">
    <location>
        <begin position="337"/>
        <end position="354"/>
    </location>
</feature>
<organism evidence="3 4">
    <name type="scientific">Maioricimonas rarisocia</name>
    <dbReference type="NCBI Taxonomy" id="2528026"/>
    <lineage>
        <taxon>Bacteria</taxon>
        <taxon>Pseudomonadati</taxon>
        <taxon>Planctomycetota</taxon>
        <taxon>Planctomycetia</taxon>
        <taxon>Planctomycetales</taxon>
        <taxon>Planctomycetaceae</taxon>
        <taxon>Maioricimonas</taxon>
    </lineage>
</organism>
<feature type="transmembrane region" description="Helical" evidence="2">
    <location>
        <begin position="240"/>
        <end position="259"/>
    </location>
</feature>
<dbReference type="PANTHER" id="PTHR38434">
    <property type="entry name" value="BLL2549 PROTEIN"/>
    <property type="match status" value="1"/>
</dbReference>
<dbReference type="PANTHER" id="PTHR38434:SF1">
    <property type="entry name" value="BLL2549 PROTEIN"/>
    <property type="match status" value="1"/>
</dbReference>
<feature type="transmembrane region" description="Helical" evidence="2">
    <location>
        <begin position="802"/>
        <end position="823"/>
    </location>
</feature>
<feature type="transmembrane region" description="Helical" evidence="2">
    <location>
        <begin position="687"/>
        <end position="709"/>
    </location>
</feature>
<protein>
    <recommendedName>
        <fullName evidence="5">DUF2339 domain-containing protein</fullName>
    </recommendedName>
</protein>
<feature type="transmembrane region" description="Helical" evidence="2">
    <location>
        <begin position="313"/>
        <end position="332"/>
    </location>
</feature>
<dbReference type="InterPro" id="IPR019286">
    <property type="entry name" value="DUF2339_TM"/>
</dbReference>
<feature type="transmembrane region" description="Helical" evidence="2">
    <location>
        <begin position="582"/>
        <end position="603"/>
    </location>
</feature>